<reference evidence="4" key="1">
    <citation type="journal article" date="2015" name="J. Biotechnol.">
        <title>The structure of the Cyberlindnera jadinii genome and its relation to Candida utilis analyzed by the occurrence of single nucleotide polymorphisms.</title>
        <authorList>
            <person name="Rupp O."/>
            <person name="Brinkrolf K."/>
            <person name="Buerth C."/>
            <person name="Kunigo M."/>
            <person name="Schneider J."/>
            <person name="Jaenicke S."/>
            <person name="Goesmann A."/>
            <person name="Puehler A."/>
            <person name="Jaeger K.-E."/>
            <person name="Ernst J.F."/>
        </authorList>
    </citation>
    <scope>NUCLEOTIDE SEQUENCE [LARGE SCALE GENOMIC DNA]</scope>
    <source>
        <strain evidence="4">ATCC 18201 / CBS 1600 / BCRC 20928 / JCM 3617 / NBRC 0987 / NRRL Y-1542</strain>
    </source>
</reference>
<keyword evidence="1" id="KW-0812">Transmembrane</keyword>
<name>A0A0H5C4M0_CYBJN</name>
<feature type="domain" description="SAC" evidence="2">
    <location>
        <begin position="109"/>
        <end position="448"/>
    </location>
</feature>
<keyword evidence="3" id="KW-0378">Hydrolase</keyword>
<evidence type="ECO:0000259" key="2">
    <source>
        <dbReference type="PROSITE" id="PS50275"/>
    </source>
</evidence>
<evidence type="ECO:0000313" key="4">
    <source>
        <dbReference type="Proteomes" id="UP000038830"/>
    </source>
</evidence>
<dbReference type="EMBL" id="CDQK01000004">
    <property type="protein sequence ID" value="CEP22933.1"/>
    <property type="molecule type" value="Genomic_DNA"/>
</dbReference>
<keyword evidence="1" id="KW-0472">Membrane</keyword>
<evidence type="ECO:0000313" key="3">
    <source>
        <dbReference type="EMBL" id="CEP22933.1"/>
    </source>
</evidence>
<dbReference type="Pfam" id="PF02383">
    <property type="entry name" value="Syja_N"/>
    <property type="match status" value="1"/>
</dbReference>
<dbReference type="Proteomes" id="UP000038830">
    <property type="component" value="Unassembled WGS sequence"/>
</dbReference>
<dbReference type="PANTHER" id="PTHR45662:SF2">
    <property type="entry name" value="PHOSPHATIDYLINOSITOL-3-PHOSPHATASE SAC1"/>
    <property type="match status" value="1"/>
</dbReference>
<dbReference type="EC" id="3.1.3.-" evidence="3"/>
<dbReference type="GO" id="GO:0043812">
    <property type="term" value="F:phosphatidylinositol-4-phosphate phosphatase activity"/>
    <property type="evidence" value="ECO:0007669"/>
    <property type="project" value="TreeGrafter"/>
</dbReference>
<dbReference type="PANTHER" id="PTHR45662">
    <property type="entry name" value="PHOSPHATIDYLINOSITIDE PHOSPHATASE SAC1"/>
    <property type="match status" value="1"/>
</dbReference>
<dbReference type="InterPro" id="IPR002013">
    <property type="entry name" value="SAC_dom"/>
</dbReference>
<accession>A0A0H5C4M0</accession>
<protein>
    <submittedName>
        <fullName evidence="3">SAC1 protein</fullName>
        <ecNumber evidence="3">3.1.3.-</ecNumber>
    </submittedName>
</protein>
<dbReference type="GO" id="GO:0005783">
    <property type="term" value="C:endoplasmic reticulum"/>
    <property type="evidence" value="ECO:0007669"/>
    <property type="project" value="TreeGrafter"/>
</dbReference>
<sequence>MATPLLYAKFEDGYIFKLASSQSSVLHIGLNGSQLVKPEFFPVSGINSIAAIIGVIRLRSSRYIVVATKTTEVGQIRQESINRVTEYKVLPLSNSFLKDDDEQKYLELLKFHLDNAQLHFSYTYDLTNSHQRQAQQKFDVTTPLWRRADDRFFWNHYVTEELIQLAQNDSRLDPFIVPMIYGYAKIVHTTTNNKPISFGIITRRSRLRAGTRYFRRGIDAEGNVANFNETEQLLILHNAKDEYDTCSYLQTRGSVPVYWAEVNNLKYKPELSIGEPPLDAAQKHFEQQVALYGDNYLVNLVNAKGYEFPVKNAYENVVTALNNPHLHYIYFDYHHECRNLKWHRVKILIDHLSQLGLSSSDYYHDHRVGDSIKVLHVQQSIVRTNCMDCLDRTNVVQSTLGHWILQKQLEMGNVLPQGSVWENDKLLLFKFQNIWADNADAVSKAYSSTGALKTDYTRTGKRTKKGALNDLLNSITRYYRNNLRDGPRQDAYDLFLGQFSPYRAVDSPFKDNRPPFVQAAPYLLVASSVLFLSALLFPRGSLTSLKNLFLLASCFALASFTGFYIAKNGIQFVYWPKLVGLDYLDKHDIISDGKVLGLKYTKSPKYQSPAELSKSD</sequence>
<dbReference type="AlphaFoldDB" id="A0A0H5C4M0"/>
<dbReference type="PROSITE" id="PS50275">
    <property type="entry name" value="SAC"/>
    <property type="match status" value="1"/>
</dbReference>
<evidence type="ECO:0000256" key="1">
    <source>
        <dbReference type="SAM" id="Phobius"/>
    </source>
</evidence>
<proteinExistence type="predicted"/>
<feature type="transmembrane region" description="Helical" evidence="1">
    <location>
        <begin position="519"/>
        <end position="537"/>
    </location>
</feature>
<gene>
    <name evidence="3" type="primary">SAC1</name>
    <name evidence="3" type="ORF">BN1211_3392</name>
</gene>
<dbReference type="GO" id="GO:0034593">
    <property type="term" value="F:phosphatidylinositol bisphosphate phosphatase activity"/>
    <property type="evidence" value="ECO:0007669"/>
    <property type="project" value="UniProtKB-ARBA"/>
</dbReference>
<feature type="transmembrane region" description="Helical" evidence="1">
    <location>
        <begin position="549"/>
        <end position="566"/>
    </location>
</feature>
<organism evidence="3 4">
    <name type="scientific">Cyberlindnera jadinii (strain ATCC 18201 / CBS 1600 / BCRC 20928 / JCM 3617 / NBRC 0987 / NRRL Y-1542)</name>
    <name type="common">Torula yeast</name>
    <name type="synonym">Candida utilis</name>
    <dbReference type="NCBI Taxonomy" id="983966"/>
    <lineage>
        <taxon>Eukaryota</taxon>
        <taxon>Fungi</taxon>
        <taxon>Dikarya</taxon>
        <taxon>Ascomycota</taxon>
        <taxon>Saccharomycotina</taxon>
        <taxon>Saccharomycetes</taxon>
        <taxon>Phaffomycetales</taxon>
        <taxon>Phaffomycetaceae</taxon>
        <taxon>Cyberlindnera</taxon>
    </lineage>
</organism>
<dbReference type="GO" id="GO:0046856">
    <property type="term" value="P:phosphatidylinositol dephosphorylation"/>
    <property type="evidence" value="ECO:0007669"/>
    <property type="project" value="TreeGrafter"/>
</dbReference>
<keyword evidence="1" id="KW-1133">Transmembrane helix</keyword>